<protein>
    <submittedName>
        <fullName evidence="3">Uncharacterized protein misp3</fullName>
    </submittedName>
</protein>
<accession>A0AAV1EXU3</accession>
<feature type="region of interest" description="Disordered" evidence="2">
    <location>
        <begin position="312"/>
        <end position="442"/>
    </location>
</feature>
<feature type="coiled-coil region" evidence="1">
    <location>
        <begin position="686"/>
        <end position="713"/>
    </location>
</feature>
<evidence type="ECO:0000313" key="3">
    <source>
        <dbReference type="EMBL" id="CAJ1053569.1"/>
    </source>
</evidence>
<organism evidence="3 4">
    <name type="scientific">Xyrichtys novacula</name>
    <name type="common">Pearly razorfish</name>
    <name type="synonym">Hemipteronotus novacula</name>
    <dbReference type="NCBI Taxonomy" id="13765"/>
    <lineage>
        <taxon>Eukaryota</taxon>
        <taxon>Metazoa</taxon>
        <taxon>Chordata</taxon>
        <taxon>Craniata</taxon>
        <taxon>Vertebrata</taxon>
        <taxon>Euteleostomi</taxon>
        <taxon>Actinopterygii</taxon>
        <taxon>Neopterygii</taxon>
        <taxon>Teleostei</taxon>
        <taxon>Neoteleostei</taxon>
        <taxon>Acanthomorphata</taxon>
        <taxon>Eupercaria</taxon>
        <taxon>Labriformes</taxon>
        <taxon>Labridae</taxon>
        <taxon>Xyrichtys</taxon>
    </lineage>
</organism>
<keyword evidence="4" id="KW-1185">Reference proteome</keyword>
<feature type="compositionally biased region" description="Basic and acidic residues" evidence="2">
    <location>
        <begin position="329"/>
        <end position="343"/>
    </location>
</feature>
<proteinExistence type="predicted"/>
<feature type="compositionally biased region" description="Polar residues" evidence="2">
    <location>
        <begin position="120"/>
        <end position="131"/>
    </location>
</feature>
<feature type="compositionally biased region" description="Basic and acidic residues" evidence="2">
    <location>
        <begin position="656"/>
        <end position="672"/>
    </location>
</feature>
<feature type="compositionally biased region" description="Polar residues" evidence="2">
    <location>
        <begin position="157"/>
        <end position="179"/>
    </location>
</feature>
<feature type="region of interest" description="Disordered" evidence="2">
    <location>
        <begin position="716"/>
        <end position="772"/>
    </location>
</feature>
<reference evidence="3" key="1">
    <citation type="submission" date="2023-08" db="EMBL/GenBank/DDBJ databases">
        <authorList>
            <person name="Alioto T."/>
            <person name="Alioto T."/>
            <person name="Gomez Garrido J."/>
        </authorList>
    </citation>
    <scope>NUCLEOTIDE SEQUENCE</scope>
</reference>
<dbReference type="Proteomes" id="UP001178508">
    <property type="component" value="Chromosome 3"/>
</dbReference>
<feature type="compositionally biased region" description="Polar residues" evidence="2">
    <location>
        <begin position="63"/>
        <end position="72"/>
    </location>
</feature>
<gene>
    <name evidence="3" type="ORF">XNOV1_A024088</name>
</gene>
<dbReference type="PANTHER" id="PTHR18839">
    <property type="entry name" value="MITOTIC INTERACTOR AND SUBSTRATE OF PLK1 MISP FAMILY MEMBER"/>
    <property type="match status" value="1"/>
</dbReference>
<feature type="region of interest" description="Disordered" evidence="2">
    <location>
        <begin position="545"/>
        <end position="610"/>
    </location>
</feature>
<keyword evidence="1" id="KW-0175">Coiled coil</keyword>
<evidence type="ECO:0000313" key="4">
    <source>
        <dbReference type="Proteomes" id="UP001178508"/>
    </source>
</evidence>
<dbReference type="PANTHER" id="PTHR18839:SF0">
    <property type="entry name" value="MITOTIC INTERACTOR AND SUBSTRATE OF PLK1 ISOFORM X1-RELATED"/>
    <property type="match status" value="1"/>
</dbReference>
<feature type="compositionally biased region" description="Basic residues" evidence="2">
    <location>
        <begin position="380"/>
        <end position="390"/>
    </location>
</feature>
<feature type="compositionally biased region" description="Polar residues" evidence="2">
    <location>
        <begin position="739"/>
        <end position="760"/>
    </location>
</feature>
<feature type="compositionally biased region" description="Polar residues" evidence="2">
    <location>
        <begin position="416"/>
        <end position="428"/>
    </location>
</feature>
<name>A0AAV1EXU3_XYRNO</name>
<dbReference type="EMBL" id="OY660866">
    <property type="protein sequence ID" value="CAJ1053569.1"/>
    <property type="molecule type" value="Genomic_DNA"/>
</dbReference>
<sequence length="819" mass="89696">MEEMSVTCQDQGPVNPQDDLATESQVQSEVASNTDSNSPLQDREAPRADPEEEIDTLQPETDAVTTTDNQESACMGLDTTEETQEMVKEEVSPPSPPDTTVPKDDAQEKEGLSGQEVDQGESSSDFQSIEDLTQDQECQEPPQTPSLTEPLDKDIDTSSGDLIDNNLTTNCSADGLNNNKAEDNIQEPAAVGITSAPHDSPSDKNNLDDVHTTCPPPSADESEEEKEVSVEITPCQQQQQPTKSDLKQKLLQSLASAKLSTVNPPAVTLAKLREELLIQIRREIALRGANQETAQQVLSQALPPLTTVTMELSNEGGAASSQHSGYVEAGRETQNRVEEKTDGESTQTGEEEEPTEGGLDRDKAIGKQRSGGLHFTKAVQTRKPKPKRYRFLSSKQTRMESDDSQSDSGVSADFSPCSTLDANTTTSPGAVAPVPKETPIEREIRRAIEREHSLRRSRGLPNQPTLPEYVEIPLKKTVLFQPQATTAEKIQSKDKQFAGKKMQHEIHEEVQREQDLVKLGKVPGFYHKGTVRQLKERKKLFEAFQAPAASPLPPPARSRARSWPFSSTSDISNLVNQDTSTMRHTSKERSPSSVKGGGLTSSAPRGPGLSEGTGCQVIIIENSLSASAQNLYSAKPKAEVSPAVDFARPSIPPCRTEGHNGIKVSGQEKEKEEEGELTPKENPFFKLRTSTNLVKVEQDIREAQERERELHRQRVNLYGDGGGGRGGRPANIERRNTKLTRSSSLNRVPEIHSTSSSSRPMTGPPAVRQSVGKLGMWPPAQAEEEKISRPEILLSPRKRTPLVQRWEAGLINGHNQDDN</sequence>
<feature type="compositionally biased region" description="Polar residues" evidence="2">
    <location>
        <begin position="22"/>
        <end position="40"/>
    </location>
</feature>
<dbReference type="AlphaFoldDB" id="A0AAV1EXU3"/>
<feature type="compositionally biased region" description="Basic and acidic residues" evidence="2">
    <location>
        <begin position="101"/>
        <end position="111"/>
    </location>
</feature>
<evidence type="ECO:0000256" key="2">
    <source>
        <dbReference type="SAM" id="MobiDB-lite"/>
    </source>
</evidence>
<evidence type="ECO:0000256" key="1">
    <source>
        <dbReference type="SAM" id="Coils"/>
    </source>
</evidence>
<feature type="compositionally biased region" description="Polar residues" evidence="2">
    <location>
        <begin position="1"/>
        <end position="14"/>
    </location>
</feature>
<feature type="compositionally biased region" description="Polar residues" evidence="2">
    <location>
        <begin position="568"/>
        <end position="583"/>
    </location>
</feature>
<dbReference type="InterPro" id="IPR042779">
    <property type="entry name" value="MISP/MISP3-like"/>
</dbReference>
<feature type="compositionally biased region" description="Basic and acidic residues" evidence="2">
    <location>
        <begin position="200"/>
        <end position="211"/>
    </location>
</feature>
<feature type="region of interest" description="Disordered" evidence="2">
    <location>
        <begin position="649"/>
        <end position="681"/>
    </location>
</feature>
<feature type="region of interest" description="Disordered" evidence="2">
    <location>
        <begin position="1"/>
        <end position="244"/>
    </location>
</feature>